<evidence type="ECO:0000313" key="2">
    <source>
        <dbReference type="Proteomes" id="UP000600600"/>
    </source>
</evidence>
<organism evidence="1 2">
    <name type="scientific">Bacteroides difficilis</name>
    <dbReference type="NCBI Taxonomy" id="2763021"/>
    <lineage>
        <taxon>Bacteria</taxon>
        <taxon>Pseudomonadati</taxon>
        <taxon>Bacteroidota</taxon>
        <taxon>Bacteroidia</taxon>
        <taxon>Bacteroidales</taxon>
        <taxon>Bacteroidaceae</taxon>
        <taxon>Bacteroides</taxon>
    </lineage>
</organism>
<gene>
    <name evidence="1" type="ORF">H8S67_21460</name>
</gene>
<evidence type="ECO:0000313" key="1">
    <source>
        <dbReference type="EMBL" id="MBC5607207.1"/>
    </source>
</evidence>
<dbReference type="InterPro" id="IPR016181">
    <property type="entry name" value="Acyl_CoA_acyltransferase"/>
</dbReference>
<dbReference type="Gene3D" id="3.40.630.30">
    <property type="match status" value="1"/>
</dbReference>
<protein>
    <recommendedName>
        <fullName evidence="3">N-acetyltransferase domain-containing protein</fullName>
    </recommendedName>
</protein>
<evidence type="ECO:0008006" key="3">
    <source>
        <dbReference type="Google" id="ProtNLM"/>
    </source>
</evidence>
<dbReference type="SUPFAM" id="SSF55729">
    <property type="entry name" value="Acyl-CoA N-acyltransferases (Nat)"/>
    <property type="match status" value="1"/>
</dbReference>
<comment type="caution">
    <text evidence="1">The sequence shown here is derived from an EMBL/GenBank/DDBJ whole genome shotgun (WGS) entry which is preliminary data.</text>
</comment>
<sequence length="228" mass="27091">MDTDIITFLRLNYSLSSSTGNIEEERYINKYNIEVYEVQIDENDKESSSLIGKVDVKLFLWELCIEDNYWVDDLFSQLDHNELGGLLFDYETNSFKKEWQEEIDESSNSNILYLDRIEILPEYRGKGYGRLITKDILLRLNSSYGIAILKAFPLQLEASHPNPSKQKNEWNTKMNFKQMEQDSNIAKKQLYNFYKEMGFKRYKRSEYFYLNPAFQNPKLDKIDINELS</sequence>
<dbReference type="Proteomes" id="UP000600600">
    <property type="component" value="Unassembled WGS sequence"/>
</dbReference>
<dbReference type="RefSeq" id="WP_186968551.1">
    <property type="nucleotide sequence ID" value="NZ_CP182814.1"/>
</dbReference>
<keyword evidence="2" id="KW-1185">Reference proteome</keyword>
<reference evidence="1 2" key="1">
    <citation type="submission" date="2020-08" db="EMBL/GenBank/DDBJ databases">
        <title>Genome public.</title>
        <authorList>
            <person name="Liu C."/>
            <person name="Sun Q."/>
        </authorList>
    </citation>
    <scope>NUCLEOTIDE SEQUENCE [LARGE SCALE GENOMIC DNA]</scope>
    <source>
        <strain evidence="1 2">M27</strain>
    </source>
</reference>
<dbReference type="EMBL" id="JACOOE010000016">
    <property type="protein sequence ID" value="MBC5607207.1"/>
    <property type="molecule type" value="Genomic_DNA"/>
</dbReference>
<dbReference type="CDD" id="cd04301">
    <property type="entry name" value="NAT_SF"/>
    <property type="match status" value="1"/>
</dbReference>
<proteinExistence type="predicted"/>
<accession>A0ABR7CHC3</accession>
<name>A0ABR7CHC3_9BACE</name>